<protein>
    <submittedName>
        <fullName evidence="2">Uncharacterized protein</fullName>
    </submittedName>
</protein>
<dbReference type="OMA" id="KWLPIQA"/>
<dbReference type="EMBL" id="FP929105">
    <property type="protein sequence ID" value="CBX93012.1"/>
    <property type="molecule type" value="Genomic_DNA"/>
</dbReference>
<accession>E4ZNF3</accession>
<dbReference type="RefSeq" id="XP_003836377.1">
    <property type="nucleotide sequence ID" value="XM_003836329.1"/>
</dbReference>
<feature type="region of interest" description="Disordered" evidence="1">
    <location>
        <begin position="307"/>
        <end position="373"/>
    </location>
</feature>
<feature type="region of interest" description="Disordered" evidence="1">
    <location>
        <begin position="1"/>
        <end position="66"/>
    </location>
</feature>
<feature type="compositionally biased region" description="Basic residues" evidence="1">
    <location>
        <begin position="330"/>
        <end position="341"/>
    </location>
</feature>
<proteinExistence type="predicted"/>
<feature type="compositionally biased region" description="Basic and acidic residues" evidence="1">
    <location>
        <begin position="342"/>
        <end position="354"/>
    </location>
</feature>
<dbReference type="eggNOG" id="ENOG502SDHI">
    <property type="taxonomic scope" value="Eukaryota"/>
</dbReference>
<dbReference type="InParanoid" id="E4ZNF3"/>
<keyword evidence="3" id="KW-1185">Reference proteome</keyword>
<sequence>MFVPRALRLKGFHETKRPKAVKTTPKVPEDGGNNQEDGLIKAMQETSTTSPAPEPMQTDPEPVARGPRFTTRPITPEYLGQLAAGIELIFTDYAHQEEERARWLKERYRAVDGKEQFVHLVAILDHPYISKLKPAATQKLLLEALERYPSEILEVSSNCYYIRRKPATYPPKFLPENSFEEIDDNGLAFWDQRTIYIEPHLRNICPTPAKVAHWLKEHGQLRDKWLPIQAVHTLWNSCAFVVLSGSVMHEDIWRKWREADVPGDWKIMTKVEHTKRTAEYVALLEQQNPRGMRRNIGSVSDLPAIARPAVLPMDTKTVSTNTEPSEKPTGKKKRKRKKKSKKAGDANEIDRSDASDGAAEDPEDNEPSRKRQA</sequence>
<dbReference type="GeneID" id="13282855"/>
<evidence type="ECO:0000256" key="1">
    <source>
        <dbReference type="SAM" id="MobiDB-lite"/>
    </source>
</evidence>
<evidence type="ECO:0000313" key="3">
    <source>
        <dbReference type="Proteomes" id="UP000002668"/>
    </source>
</evidence>
<evidence type="ECO:0000313" key="2">
    <source>
        <dbReference type="EMBL" id="CBX93012.1"/>
    </source>
</evidence>
<dbReference type="VEuPathDB" id="FungiDB:LEMA_P039130.1"/>
<reference evidence="3" key="1">
    <citation type="journal article" date="2011" name="Nat. Commun.">
        <title>Effector diversification within compartments of the Leptosphaeria maculans genome affected by Repeat-Induced Point mutations.</title>
        <authorList>
            <person name="Rouxel T."/>
            <person name="Grandaubert J."/>
            <person name="Hane J.K."/>
            <person name="Hoede C."/>
            <person name="van de Wouw A.P."/>
            <person name="Couloux A."/>
            <person name="Dominguez V."/>
            <person name="Anthouard V."/>
            <person name="Bally P."/>
            <person name="Bourras S."/>
            <person name="Cozijnsen A.J."/>
            <person name="Ciuffetti L.M."/>
            <person name="Degrave A."/>
            <person name="Dilmaghani A."/>
            <person name="Duret L."/>
            <person name="Fudal I."/>
            <person name="Goodwin S.B."/>
            <person name="Gout L."/>
            <person name="Glaser N."/>
            <person name="Linglin J."/>
            <person name="Kema G.H.J."/>
            <person name="Lapalu N."/>
            <person name="Lawrence C.B."/>
            <person name="May K."/>
            <person name="Meyer M."/>
            <person name="Ollivier B."/>
            <person name="Poulain J."/>
            <person name="Schoch C.L."/>
            <person name="Simon A."/>
            <person name="Spatafora J.W."/>
            <person name="Stachowiak A."/>
            <person name="Turgeon B.G."/>
            <person name="Tyler B.M."/>
            <person name="Vincent D."/>
            <person name="Weissenbach J."/>
            <person name="Amselem J."/>
            <person name="Quesneville H."/>
            <person name="Oliver R.P."/>
            <person name="Wincker P."/>
            <person name="Balesdent M.-H."/>
            <person name="Howlett B.J."/>
        </authorList>
    </citation>
    <scope>NUCLEOTIDE SEQUENCE [LARGE SCALE GENOMIC DNA]</scope>
    <source>
        <strain evidence="3">JN3 / isolate v23.1.3 / race Av1-4-5-6-7-8</strain>
    </source>
</reference>
<name>E4ZNF3_LEPMJ</name>
<organism evidence="3">
    <name type="scientific">Leptosphaeria maculans (strain JN3 / isolate v23.1.3 / race Av1-4-5-6-7-8)</name>
    <name type="common">Blackleg fungus</name>
    <name type="synonym">Phoma lingam</name>
    <dbReference type="NCBI Taxonomy" id="985895"/>
    <lineage>
        <taxon>Eukaryota</taxon>
        <taxon>Fungi</taxon>
        <taxon>Dikarya</taxon>
        <taxon>Ascomycota</taxon>
        <taxon>Pezizomycotina</taxon>
        <taxon>Dothideomycetes</taxon>
        <taxon>Pleosporomycetidae</taxon>
        <taxon>Pleosporales</taxon>
        <taxon>Pleosporineae</taxon>
        <taxon>Leptosphaeriaceae</taxon>
        <taxon>Plenodomus</taxon>
        <taxon>Plenodomus lingam/Leptosphaeria maculans species complex</taxon>
    </lineage>
</organism>
<dbReference type="OrthoDB" id="439993at2759"/>
<dbReference type="AlphaFoldDB" id="E4ZNF3"/>
<dbReference type="Proteomes" id="UP000002668">
    <property type="component" value="Genome"/>
</dbReference>
<gene>
    <name evidence="2" type="ORF">LEMA_P039130.1</name>
</gene>
<dbReference type="HOGENOM" id="CLU_858194_0_0_1"/>